<organism evidence="1 2">
    <name type="scientific">Mortierella polycephala</name>
    <dbReference type="NCBI Taxonomy" id="41804"/>
    <lineage>
        <taxon>Eukaryota</taxon>
        <taxon>Fungi</taxon>
        <taxon>Fungi incertae sedis</taxon>
        <taxon>Mucoromycota</taxon>
        <taxon>Mortierellomycotina</taxon>
        <taxon>Mortierellomycetes</taxon>
        <taxon>Mortierellales</taxon>
        <taxon>Mortierellaceae</taxon>
        <taxon>Mortierella</taxon>
    </lineage>
</organism>
<dbReference type="OrthoDB" id="1658at2759"/>
<evidence type="ECO:0008006" key="3">
    <source>
        <dbReference type="Google" id="ProtNLM"/>
    </source>
</evidence>
<dbReference type="EMBL" id="JAAAJA010000319">
    <property type="protein sequence ID" value="KAG0256055.1"/>
    <property type="molecule type" value="Genomic_DNA"/>
</dbReference>
<proteinExistence type="predicted"/>
<dbReference type="Gene3D" id="1.25.40.120">
    <property type="entry name" value="Protein prenylyltransferase"/>
    <property type="match status" value="1"/>
</dbReference>
<evidence type="ECO:0000313" key="2">
    <source>
        <dbReference type="Proteomes" id="UP000726737"/>
    </source>
</evidence>
<gene>
    <name evidence="1" type="ORF">BG011_004776</name>
</gene>
<comment type="caution">
    <text evidence="1">The sequence shown here is derived from an EMBL/GenBank/DDBJ whole genome shotgun (WGS) entry which is preliminary data.</text>
</comment>
<evidence type="ECO:0000313" key="1">
    <source>
        <dbReference type="EMBL" id="KAG0256055.1"/>
    </source>
</evidence>
<accession>A0A9P6Q0V9</accession>
<dbReference type="Proteomes" id="UP000726737">
    <property type="component" value="Unassembled WGS sequence"/>
</dbReference>
<dbReference type="AlphaFoldDB" id="A0A9P6Q0V9"/>
<reference evidence="1" key="1">
    <citation type="journal article" date="2020" name="Fungal Divers.">
        <title>Resolving the Mortierellaceae phylogeny through synthesis of multi-gene phylogenetics and phylogenomics.</title>
        <authorList>
            <person name="Vandepol N."/>
            <person name="Liber J."/>
            <person name="Desiro A."/>
            <person name="Na H."/>
            <person name="Kennedy M."/>
            <person name="Barry K."/>
            <person name="Grigoriev I.V."/>
            <person name="Miller A.N."/>
            <person name="O'Donnell K."/>
            <person name="Stajich J.E."/>
            <person name="Bonito G."/>
        </authorList>
    </citation>
    <scope>NUCLEOTIDE SEQUENCE</scope>
    <source>
        <strain evidence="1">KOD948</strain>
    </source>
</reference>
<name>A0A9P6Q0V9_9FUNG</name>
<feature type="non-terminal residue" evidence="1">
    <location>
        <position position="85"/>
    </location>
</feature>
<dbReference type="SUPFAM" id="SSF48439">
    <property type="entry name" value="Protein prenylyltransferase"/>
    <property type="match status" value="1"/>
</dbReference>
<keyword evidence="2" id="KW-1185">Reference proteome</keyword>
<protein>
    <recommendedName>
        <fullName evidence="3">Geranylgeranyl transferase type II subunit alpha</fullName>
    </recommendedName>
</protein>
<sequence>MEGRHGQKKEVAKSPEAIKARQDKEAVLVREYIELKESLKEIVDSKKWDNDALRTTAALLRKSPDYYTIWNVRRTILNEGFLKNA</sequence>